<dbReference type="KEGG" id="ali:AZOLI_p60049"/>
<dbReference type="OrthoDB" id="9788272at2"/>
<evidence type="ECO:0000313" key="6">
    <source>
        <dbReference type="EMBL" id="CBS91472.1"/>
    </source>
</evidence>
<keyword evidence="1 6" id="KW-0808">Transferase</keyword>
<dbReference type="EMBL" id="FQ311874">
    <property type="protein sequence ID" value="CBS91472.1"/>
    <property type="molecule type" value="Genomic_DNA"/>
</dbReference>
<dbReference type="Pfam" id="PF00483">
    <property type="entry name" value="NTP_transferase"/>
    <property type="match status" value="1"/>
</dbReference>
<evidence type="ECO:0000256" key="2">
    <source>
        <dbReference type="ARBA" id="ARBA00022695"/>
    </source>
</evidence>
<dbReference type="InterPro" id="IPR005835">
    <property type="entry name" value="NTP_transferase_dom"/>
</dbReference>
<dbReference type="AlphaFoldDB" id="G7ZIY3"/>
<organism evidence="6 7">
    <name type="scientific">Azospirillum lipoferum (strain 4B)</name>
    <dbReference type="NCBI Taxonomy" id="862719"/>
    <lineage>
        <taxon>Bacteria</taxon>
        <taxon>Pseudomonadati</taxon>
        <taxon>Pseudomonadota</taxon>
        <taxon>Alphaproteobacteria</taxon>
        <taxon>Rhodospirillales</taxon>
        <taxon>Azospirillaceae</taxon>
        <taxon>Azospirillum</taxon>
    </lineage>
</organism>
<evidence type="ECO:0000256" key="1">
    <source>
        <dbReference type="ARBA" id="ARBA00022679"/>
    </source>
</evidence>
<dbReference type="PANTHER" id="PTHR43584:SF8">
    <property type="entry name" value="N-ACETYLMURAMATE ALPHA-1-PHOSPHATE URIDYLYLTRANSFERASE"/>
    <property type="match status" value="1"/>
</dbReference>
<protein>
    <submittedName>
        <fullName evidence="6">Nucleotide-diphospho-sugar transferase</fullName>
    </submittedName>
</protein>
<dbReference type="Proteomes" id="UP000005667">
    <property type="component" value="Plasmid AZO_p6"/>
</dbReference>
<name>G7ZIY3_AZOL4</name>
<reference evidence="7" key="1">
    <citation type="journal article" date="2011" name="PLoS Genet.">
        <title>Azospirillum genomes reveal transition of bacteria from aquatic to terrestrial environments.</title>
        <authorList>
            <person name="Wisniewski-Dye F."/>
            <person name="Borziak K."/>
            <person name="Khalsa-Moyers G."/>
            <person name="Alexandre G."/>
            <person name="Sukharnikov L.O."/>
            <person name="Wuichet K."/>
            <person name="Hurst G.B."/>
            <person name="McDonald W.H."/>
            <person name="Robertson J.S."/>
            <person name="Barbe V."/>
            <person name="Calteau A."/>
            <person name="Rouy Z."/>
            <person name="Mangenot S."/>
            <person name="Prigent-Combaret C."/>
            <person name="Normand P."/>
            <person name="Boyer M."/>
            <person name="Siguier P."/>
            <person name="Dessaux Y."/>
            <person name="Elmerich C."/>
            <person name="Condemine G."/>
            <person name="Krishnen G."/>
            <person name="Kennedy I."/>
            <person name="Paterson A.H."/>
            <person name="Gonzalez V."/>
            <person name="Mavingui P."/>
            <person name="Zhulin I.B."/>
        </authorList>
    </citation>
    <scope>NUCLEOTIDE SEQUENCE [LARGE SCALE GENOMIC DNA]</scope>
    <source>
        <strain evidence="7">4B</strain>
    </source>
</reference>
<dbReference type="Gene3D" id="3.90.550.10">
    <property type="entry name" value="Spore Coat Polysaccharide Biosynthesis Protein SpsA, Chain A"/>
    <property type="match status" value="2"/>
</dbReference>
<dbReference type="InterPro" id="IPR025877">
    <property type="entry name" value="MobA-like_NTP_Trfase"/>
</dbReference>
<keyword evidence="7" id="KW-1185">Reference proteome</keyword>
<sequence length="537" mass="59887">MNILIPLAAPDRYFSADEFHFPKPLVEIDGRPMIEQVVAPLRGCFPDARFIFIVKEEDCRRFNLNDVLRQIAGPEAVVIPLRALTRGAVCSCLMAIEHIETDGELIVTNGDQVIEADIAAVVQRFRWQRLDAAVITFDSVHPRYSYIRTGDDGLVVEAAEKRVISRHAIAGFYYFAAGRLFVEAAMESIRHDVQIDGAFYIAPTLNELVLTGRRVGHCPVSADRYHSFYAPTLIPQYERLLQGRRVGHCPVSADRYHSFYAPTLIPQYERLLQGRRLAGTAAATGPKRLNVLIPMAGRGSRFARVGYAKPKPFIDVAGRTMIERVLDNLAIPGARYILMGRREHFEAEPELAAQLEARPDVVLCPVDLETEGTACTVLLARGLIDGDEPLLIANCDQIVDFDCRSYIDDAVRRGLDGSILVFRDRDRDPKWSFARPGEDGLVREVREKVAISDLATVGIYHFRTGRIFIDAAVDMIARNDRTNGEFYTCPVYNYAIAAGARIGVFEIPAGAMHGLGTPEDLERYLARGPGMDEVRIP</sequence>
<dbReference type="PANTHER" id="PTHR43584">
    <property type="entry name" value="NUCLEOTIDYL TRANSFERASE"/>
    <property type="match status" value="1"/>
</dbReference>
<gene>
    <name evidence="6" type="ordered locus">AZOLI_p60049</name>
</gene>
<dbReference type="InterPro" id="IPR029044">
    <property type="entry name" value="Nucleotide-diphossugar_trans"/>
</dbReference>
<keyword evidence="2" id="KW-0548">Nucleotidyltransferase</keyword>
<feature type="domain" description="Nucleotidyl transferase" evidence="4">
    <location>
        <begin position="295"/>
        <end position="470"/>
    </location>
</feature>
<dbReference type="GO" id="GO:0016779">
    <property type="term" value="F:nucleotidyltransferase activity"/>
    <property type="evidence" value="ECO:0007669"/>
    <property type="project" value="UniProtKB-KW"/>
</dbReference>
<dbReference type="SUPFAM" id="SSF53448">
    <property type="entry name" value="Nucleotide-diphospho-sugar transferases"/>
    <property type="match status" value="2"/>
</dbReference>
<dbReference type="InterPro" id="IPR050065">
    <property type="entry name" value="GlmU-like"/>
</dbReference>
<dbReference type="CDD" id="cd04183">
    <property type="entry name" value="GT2_BcE_like"/>
    <property type="match status" value="2"/>
</dbReference>
<dbReference type="RefSeq" id="WP_014189899.1">
    <property type="nucleotide sequence ID" value="NC_016588.1"/>
</dbReference>
<dbReference type="Pfam" id="PF12804">
    <property type="entry name" value="NTP_transf_3"/>
    <property type="match status" value="1"/>
</dbReference>
<proteinExistence type="predicted"/>
<evidence type="ECO:0000256" key="3">
    <source>
        <dbReference type="ARBA" id="ARBA00022842"/>
    </source>
</evidence>
<geneLocation type="plasmid" evidence="6 7">
    <name>AZO_p6</name>
</geneLocation>
<evidence type="ECO:0000313" key="7">
    <source>
        <dbReference type="Proteomes" id="UP000005667"/>
    </source>
</evidence>
<accession>G7ZIY3</accession>
<evidence type="ECO:0000259" key="4">
    <source>
        <dbReference type="Pfam" id="PF00483"/>
    </source>
</evidence>
<keyword evidence="3" id="KW-0460">Magnesium</keyword>
<keyword evidence="6" id="KW-0614">Plasmid</keyword>
<feature type="domain" description="MobA-like NTP transferase" evidence="5">
    <location>
        <begin position="22"/>
        <end position="142"/>
    </location>
</feature>
<evidence type="ECO:0000259" key="5">
    <source>
        <dbReference type="Pfam" id="PF12804"/>
    </source>
</evidence>
<dbReference type="HOGENOM" id="CLU_496752_0_0_5"/>